<reference evidence="9" key="1">
    <citation type="submission" date="2017-05" db="EMBL/GenBank/DDBJ databases">
        <authorList>
            <person name="Varghese N."/>
            <person name="Submissions S."/>
        </authorList>
    </citation>
    <scope>NUCLEOTIDE SEQUENCE</scope>
    <source>
        <strain evidence="9">DSM 18763</strain>
    </source>
</reference>
<dbReference type="Proteomes" id="UP001157947">
    <property type="component" value="Unassembled WGS sequence"/>
</dbReference>
<dbReference type="Pfam" id="PF03787">
    <property type="entry name" value="RAMPs"/>
    <property type="match status" value="1"/>
</dbReference>
<evidence type="ECO:0000256" key="4">
    <source>
        <dbReference type="ARBA" id="ARBA00022884"/>
    </source>
</evidence>
<proteinExistence type="inferred from homology"/>
<comment type="caution">
    <text evidence="9">The sequence shown here is derived from an EMBL/GenBank/DDBJ whole genome shotgun (WGS) entry which is preliminary data.</text>
</comment>
<dbReference type="EMBL" id="FXTX01000003">
    <property type="protein sequence ID" value="SMP04237.1"/>
    <property type="molecule type" value="Genomic_DNA"/>
</dbReference>
<protein>
    <recommendedName>
        <fullName evidence="3">CRISPR system Cms protein Csm5</fullName>
    </recommendedName>
    <alternativeName>
        <fullName evidence="6">CRISPR type III A-associated protein Csm5</fullName>
    </alternativeName>
</protein>
<accession>A0AA45WJT6</accession>
<evidence type="ECO:0000313" key="9">
    <source>
        <dbReference type="EMBL" id="SMP04237.1"/>
    </source>
</evidence>
<dbReference type="RefSeq" id="WP_265133892.1">
    <property type="nucleotide sequence ID" value="NZ_FXTX01000003.1"/>
</dbReference>
<keyword evidence="5" id="KW-0051">Antiviral defense</keyword>
<feature type="domain" description="CRISPR type III-associated protein" evidence="8">
    <location>
        <begin position="10"/>
        <end position="250"/>
    </location>
</feature>
<evidence type="ECO:0000256" key="2">
    <source>
        <dbReference type="ARBA" id="ARBA00006680"/>
    </source>
</evidence>
<dbReference type="InterPro" id="IPR005537">
    <property type="entry name" value="RAMP_III_fam"/>
</dbReference>
<evidence type="ECO:0000256" key="3">
    <source>
        <dbReference type="ARBA" id="ARBA00016113"/>
    </source>
</evidence>
<organism evidence="9 10">
    <name type="scientific">Venenivibrio stagnispumantis</name>
    <dbReference type="NCBI Taxonomy" id="407998"/>
    <lineage>
        <taxon>Bacteria</taxon>
        <taxon>Pseudomonadati</taxon>
        <taxon>Aquificota</taxon>
        <taxon>Aquificia</taxon>
        <taxon>Aquificales</taxon>
        <taxon>Hydrogenothermaceae</taxon>
        <taxon>Venenivibrio</taxon>
    </lineage>
</organism>
<gene>
    <name evidence="9" type="ORF">SAMN06264868_1038</name>
</gene>
<comment type="function">
    <text evidence="1">This subunit might be involved in maturation of a crRNA intermediate to its mature form.</text>
</comment>
<comment type="similarity">
    <text evidence="2">Belongs to the CRISPR-associated Csm5 family.</text>
</comment>
<keyword evidence="10" id="KW-1185">Reference proteome</keyword>
<evidence type="ECO:0000256" key="7">
    <source>
        <dbReference type="SAM" id="Coils"/>
    </source>
</evidence>
<dbReference type="PANTHER" id="PTHR38007:SF1">
    <property type="entry name" value="CRISPR SYSTEM CMS PROTEIN CSM5"/>
    <property type="match status" value="1"/>
</dbReference>
<keyword evidence="7" id="KW-0175">Coiled coil</keyword>
<sequence>MGYIEEKINLTIKSPVHIGSGEKITKLEYIPEGRNIVIYSLNKFLSKLDEKQLENIIAQIESNNEIDENLIRKYLNDIKRYSLNVNDTNINEIHEFIKTADKPYIPGSEIKGAIRTAILYSIVKNNLQEFKDKLKFVNEDKNNKIAREIEEKAFGKISNDIMKFFMVEDTKPIETQNLVAKKIEIINTRKKFSEYAECLKKDTKLETKIKIFQNRREFQNFKYNKYIINWKQSCYEYAKDLIDVEKEYWKDKNQEILKFYQNLENENTEENPLIRIGRFTGKLSHTIVLLSKKTGYNISFPKTRRLTKENEVLGWIKS</sequence>
<evidence type="ECO:0000256" key="5">
    <source>
        <dbReference type="ARBA" id="ARBA00023118"/>
    </source>
</evidence>
<dbReference type="GO" id="GO:0051607">
    <property type="term" value="P:defense response to virus"/>
    <property type="evidence" value="ECO:0007669"/>
    <property type="project" value="UniProtKB-KW"/>
</dbReference>
<dbReference type="GO" id="GO:0003723">
    <property type="term" value="F:RNA binding"/>
    <property type="evidence" value="ECO:0007669"/>
    <property type="project" value="UniProtKB-KW"/>
</dbReference>
<evidence type="ECO:0000259" key="8">
    <source>
        <dbReference type="Pfam" id="PF03787"/>
    </source>
</evidence>
<dbReference type="NCBIfam" id="TIGR01899">
    <property type="entry name" value="cas_TM1807_csm5"/>
    <property type="match status" value="1"/>
</dbReference>
<evidence type="ECO:0000256" key="1">
    <source>
        <dbReference type="ARBA" id="ARBA00003088"/>
    </source>
</evidence>
<keyword evidence="4" id="KW-0694">RNA-binding</keyword>
<dbReference type="AlphaFoldDB" id="A0AA45WJT6"/>
<name>A0AA45WJT6_9AQUI</name>
<dbReference type="PANTHER" id="PTHR38007">
    <property type="entry name" value="CRISPR SYSTEM CMS PROTEIN CSM5"/>
    <property type="match status" value="1"/>
</dbReference>
<dbReference type="InterPro" id="IPR010173">
    <property type="entry name" value="CRISPR-assoc_Csm5"/>
</dbReference>
<evidence type="ECO:0000256" key="6">
    <source>
        <dbReference type="ARBA" id="ARBA00031720"/>
    </source>
</evidence>
<feature type="coiled-coil region" evidence="7">
    <location>
        <begin position="120"/>
        <end position="147"/>
    </location>
</feature>
<evidence type="ECO:0000313" key="10">
    <source>
        <dbReference type="Proteomes" id="UP001157947"/>
    </source>
</evidence>